<dbReference type="InterPro" id="IPR036390">
    <property type="entry name" value="WH_DNA-bd_sf"/>
</dbReference>
<dbReference type="SMART" id="SM00895">
    <property type="entry name" value="FCD"/>
    <property type="match status" value="1"/>
</dbReference>
<proteinExistence type="predicted"/>
<feature type="domain" description="HTH gntR-type" evidence="4">
    <location>
        <begin position="10"/>
        <end position="77"/>
    </location>
</feature>
<dbReference type="SMART" id="SM00345">
    <property type="entry name" value="HTH_GNTR"/>
    <property type="match status" value="1"/>
</dbReference>
<evidence type="ECO:0000313" key="6">
    <source>
        <dbReference type="Proteomes" id="UP001229346"/>
    </source>
</evidence>
<dbReference type="RefSeq" id="WP_307202688.1">
    <property type="nucleotide sequence ID" value="NZ_JAUSSU010000003.1"/>
</dbReference>
<keyword evidence="2 5" id="KW-0238">DNA-binding</keyword>
<evidence type="ECO:0000256" key="1">
    <source>
        <dbReference type="ARBA" id="ARBA00023015"/>
    </source>
</evidence>
<dbReference type="PANTHER" id="PTHR43537:SF5">
    <property type="entry name" value="UXU OPERON TRANSCRIPTIONAL REGULATOR"/>
    <property type="match status" value="1"/>
</dbReference>
<reference evidence="5 6" key="1">
    <citation type="submission" date="2023-07" db="EMBL/GenBank/DDBJ databases">
        <title>Sorghum-associated microbial communities from plants grown in Nebraska, USA.</title>
        <authorList>
            <person name="Schachtman D."/>
        </authorList>
    </citation>
    <scope>NUCLEOTIDE SEQUENCE [LARGE SCALE GENOMIC DNA]</scope>
    <source>
        <strain evidence="5 6">CC482</strain>
    </source>
</reference>
<comment type="caution">
    <text evidence="5">The sequence shown here is derived from an EMBL/GenBank/DDBJ whole genome shotgun (WGS) entry which is preliminary data.</text>
</comment>
<dbReference type="PANTHER" id="PTHR43537">
    <property type="entry name" value="TRANSCRIPTIONAL REGULATOR, GNTR FAMILY"/>
    <property type="match status" value="1"/>
</dbReference>
<dbReference type="CDD" id="cd07377">
    <property type="entry name" value="WHTH_GntR"/>
    <property type="match status" value="1"/>
</dbReference>
<sequence>MNYTMRTQPASTRDAVYLKLREQIMKLELPPGTPLSENETSTLFQVSRTPVRESFLRLAQEGLVQVLPQRGTFVSLIDTELVEEGRFMREQLERSVIRLACEHFPEESLALLELNLRLQKDCMARQQDKDMFELDEAFHRILFEGCRKSNIWAVVGQMNVHLNRSRMLRLVDDHRWEHLYDQHERMAQAIREHDADRAEQLMKEHLSLNITDQELLKRKYPNYYK</sequence>
<name>A0ABT9TXN2_PAEHA</name>
<evidence type="ECO:0000313" key="5">
    <source>
        <dbReference type="EMBL" id="MDQ0112114.1"/>
    </source>
</evidence>
<protein>
    <submittedName>
        <fullName evidence="5">DNA-binding GntR family transcriptional regulator</fullName>
    </submittedName>
</protein>
<gene>
    <name evidence="5" type="ORF">J2T15_001549</name>
</gene>
<dbReference type="PROSITE" id="PS50949">
    <property type="entry name" value="HTH_GNTR"/>
    <property type="match status" value="1"/>
</dbReference>
<dbReference type="Proteomes" id="UP001229346">
    <property type="component" value="Unassembled WGS sequence"/>
</dbReference>
<dbReference type="Pfam" id="PF07729">
    <property type="entry name" value="FCD"/>
    <property type="match status" value="1"/>
</dbReference>
<dbReference type="InterPro" id="IPR008920">
    <property type="entry name" value="TF_FadR/GntR_C"/>
</dbReference>
<dbReference type="Gene3D" id="1.20.120.530">
    <property type="entry name" value="GntR ligand-binding domain-like"/>
    <property type="match status" value="1"/>
</dbReference>
<dbReference type="GO" id="GO:0003677">
    <property type="term" value="F:DNA binding"/>
    <property type="evidence" value="ECO:0007669"/>
    <property type="project" value="UniProtKB-KW"/>
</dbReference>
<accession>A0ABT9TXN2</accession>
<keyword evidence="1" id="KW-0805">Transcription regulation</keyword>
<dbReference type="InterPro" id="IPR011711">
    <property type="entry name" value="GntR_C"/>
</dbReference>
<evidence type="ECO:0000256" key="2">
    <source>
        <dbReference type="ARBA" id="ARBA00023125"/>
    </source>
</evidence>
<dbReference type="InterPro" id="IPR036388">
    <property type="entry name" value="WH-like_DNA-bd_sf"/>
</dbReference>
<keyword evidence="3" id="KW-0804">Transcription</keyword>
<evidence type="ECO:0000259" key="4">
    <source>
        <dbReference type="PROSITE" id="PS50949"/>
    </source>
</evidence>
<dbReference type="EMBL" id="JAUSSU010000003">
    <property type="protein sequence ID" value="MDQ0112114.1"/>
    <property type="molecule type" value="Genomic_DNA"/>
</dbReference>
<dbReference type="InterPro" id="IPR000524">
    <property type="entry name" value="Tscrpt_reg_HTH_GntR"/>
</dbReference>
<dbReference type="Pfam" id="PF00392">
    <property type="entry name" value="GntR"/>
    <property type="match status" value="1"/>
</dbReference>
<dbReference type="SUPFAM" id="SSF48008">
    <property type="entry name" value="GntR ligand-binding domain-like"/>
    <property type="match status" value="1"/>
</dbReference>
<dbReference type="SUPFAM" id="SSF46785">
    <property type="entry name" value="Winged helix' DNA-binding domain"/>
    <property type="match status" value="1"/>
</dbReference>
<keyword evidence="6" id="KW-1185">Reference proteome</keyword>
<organism evidence="5 6">
    <name type="scientific">Paenibacillus harenae</name>
    <dbReference type="NCBI Taxonomy" id="306543"/>
    <lineage>
        <taxon>Bacteria</taxon>
        <taxon>Bacillati</taxon>
        <taxon>Bacillota</taxon>
        <taxon>Bacilli</taxon>
        <taxon>Bacillales</taxon>
        <taxon>Paenibacillaceae</taxon>
        <taxon>Paenibacillus</taxon>
    </lineage>
</organism>
<evidence type="ECO:0000256" key="3">
    <source>
        <dbReference type="ARBA" id="ARBA00023163"/>
    </source>
</evidence>
<dbReference type="Gene3D" id="1.10.10.10">
    <property type="entry name" value="Winged helix-like DNA-binding domain superfamily/Winged helix DNA-binding domain"/>
    <property type="match status" value="1"/>
</dbReference>